<dbReference type="InterPro" id="IPR010982">
    <property type="entry name" value="Lambda_DNA-bd_dom_sf"/>
</dbReference>
<dbReference type="InterPro" id="IPR000843">
    <property type="entry name" value="HTH_LacI"/>
</dbReference>
<dbReference type="Pfam" id="PF00356">
    <property type="entry name" value="LacI"/>
    <property type="match status" value="1"/>
</dbReference>
<dbReference type="SUPFAM" id="SSF53822">
    <property type="entry name" value="Periplasmic binding protein-like I"/>
    <property type="match status" value="1"/>
</dbReference>
<dbReference type="SUPFAM" id="SSF47413">
    <property type="entry name" value="lambda repressor-like DNA-binding domains"/>
    <property type="match status" value="1"/>
</dbReference>
<evidence type="ECO:0000256" key="3">
    <source>
        <dbReference type="ARBA" id="ARBA00023163"/>
    </source>
</evidence>
<keyword evidence="6" id="KW-1185">Reference proteome</keyword>
<evidence type="ECO:0000313" key="5">
    <source>
        <dbReference type="EMBL" id="TDR76618.1"/>
    </source>
</evidence>
<dbReference type="PROSITE" id="PS50932">
    <property type="entry name" value="HTH_LACI_2"/>
    <property type="match status" value="1"/>
</dbReference>
<dbReference type="PANTHER" id="PTHR30146">
    <property type="entry name" value="LACI-RELATED TRANSCRIPTIONAL REPRESSOR"/>
    <property type="match status" value="1"/>
</dbReference>
<evidence type="ECO:0000256" key="1">
    <source>
        <dbReference type="ARBA" id="ARBA00023015"/>
    </source>
</evidence>
<dbReference type="GO" id="GO:0003700">
    <property type="term" value="F:DNA-binding transcription factor activity"/>
    <property type="evidence" value="ECO:0007669"/>
    <property type="project" value="TreeGrafter"/>
</dbReference>
<evidence type="ECO:0000313" key="6">
    <source>
        <dbReference type="Proteomes" id="UP000295611"/>
    </source>
</evidence>
<dbReference type="Gene3D" id="3.40.50.2300">
    <property type="match status" value="2"/>
</dbReference>
<dbReference type="EMBL" id="SNZP01000010">
    <property type="protein sequence ID" value="TDR76618.1"/>
    <property type="molecule type" value="Genomic_DNA"/>
</dbReference>
<dbReference type="GO" id="GO:0000976">
    <property type="term" value="F:transcription cis-regulatory region binding"/>
    <property type="evidence" value="ECO:0007669"/>
    <property type="project" value="TreeGrafter"/>
</dbReference>
<dbReference type="CDD" id="cd01392">
    <property type="entry name" value="HTH_LacI"/>
    <property type="match status" value="1"/>
</dbReference>
<sequence length="347" mass="37232">MEADKRGVQRDLSKEWGLMGAKIKDVAALARVSIATVSRALGNGPVSADLKERVEQAAAQLGYRPNLSARRLRSQQSRTVGLLVSDIRNPFFTAVSRSVEDAAYRAGMRVILCNVDEDVKKEAMYLRLMQEERVCGVIFSPTGDTASHFRPDRFEFPVVMIDRAGPPGVTDAVVLDNMLAAQQLVTHLIERGYRRIGGLFGNSSTTGAERAAGYEAALMAQGLPVAARFVSPNVDAAVSAVKAWLAEPDHPDALIASNGLLLQGAVRALMEAGMSIPGDVALAGFDNDAWTGLVGQGLTVIEQPVYDIGTLAMEMLLSRLENPSLAKRKMVLNGVLLTRGSTATKQV</sequence>
<dbReference type="Gene3D" id="1.10.260.40">
    <property type="entry name" value="lambda repressor-like DNA-binding domains"/>
    <property type="match status" value="1"/>
</dbReference>
<proteinExistence type="predicted"/>
<name>A0A4R7B0Y7_9NEIS</name>
<dbReference type="PROSITE" id="PS00356">
    <property type="entry name" value="HTH_LACI_1"/>
    <property type="match status" value="1"/>
</dbReference>
<dbReference type="Pfam" id="PF13377">
    <property type="entry name" value="Peripla_BP_3"/>
    <property type="match status" value="1"/>
</dbReference>
<comment type="caution">
    <text evidence="5">The sequence shown here is derived from an EMBL/GenBank/DDBJ whole genome shotgun (WGS) entry which is preliminary data.</text>
</comment>
<organism evidence="5 6">
    <name type="scientific">Paludibacterium purpuratum</name>
    <dbReference type="NCBI Taxonomy" id="1144873"/>
    <lineage>
        <taxon>Bacteria</taxon>
        <taxon>Pseudomonadati</taxon>
        <taxon>Pseudomonadota</taxon>
        <taxon>Betaproteobacteria</taxon>
        <taxon>Neisseriales</taxon>
        <taxon>Chromobacteriaceae</taxon>
        <taxon>Paludibacterium</taxon>
    </lineage>
</organism>
<evidence type="ECO:0000256" key="2">
    <source>
        <dbReference type="ARBA" id="ARBA00023125"/>
    </source>
</evidence>
<keyword evidence="3" id="KW-0804">Transcription</keyword>
<gene>
    <name evidence="5" type="ORF">DFP86_11044</name>
</gene>
<dbReference type="SMART" id="SM00354">
    <property type="entry name" value="HTH_LACI"/>
    <property type="match status" value="1"/>
</dbReference>
<reference evidence="5 6" key="1">
    <citation type="submission" date="2019-03" db="EMBL/GenBank/DDBJ databases">
        <title>Genomic Encyclopedia of Type Strains, Phase III (KMG-III): the genomes of soil and plant-associated and newly described type strains.</title>
        <authorList>
            <person name="Whitman W."/>
        </authorList>
    </citation>
    <scope>NUCLEOTIDE SEQUENCE [LARGE SCALE GENOMIC DNA]</scope>
    <source>
        <strain evidence="5 6">CECT 8976</strain>
    </source>
</reference>
<dbReference type="PANTHER" id="PTHR30146:SF145">
    <property type="entry name" value="RIBOSE OPERON REPRESSOR"/>
    <property type="match status" value="1"/>
</dbReference>
<evidence type="ECO:0000259" key="4">
    <source>
        <dbReference type="PROSITE" id="PS50932"/>
    </source>
</evidence>
<dbReference type="InterPro" id="IPR028082">
    <property type="entry name" value="Peripla_BP_I"/>
</dbReference>
<keyword evidence="2" id="KW-0238">DNA-binding</keyword>
<protein>
    <submittedName>
        <fullName evidence="5">LacI family transcriptional regulator</fullName>
    </submittedName>
</protein>
<feature type="domain" description="HTH lacI-type" evidence="4">
    <location>
        <begin position="21"/>
        <end position="74"/>
    </location>
</feature>
<dbReference type="AlphaFoldDB" id="A0A4R7B0Y7"/>
<keyword evidence="1" id="KW-0805">Transcription regulation</keyword>
<dbReference type="Proteomes" id="UP000295611">
    <property type="component" value="Unassembled WGS sequence"/>
</dbReference>
<accession>A0A4R7B0Y7</accession>
<dbReference type="InterPro" id="IPR046335">
    <property type="entry name" value="LacI/GalR-like_sensor"/>
</dbReference>